<dbReference type="EMBL" id="GFTR01001573">
    <property type="protein sequence ID" value="JAW14853.1"/>
    <property type="molecule type" value="Transcribed_RNA"/>
</dbReference>
<feature type="transmembrane region" description="Helical" evidence="1">
    <location>
        <begin position="45"/>
        <end position="66"/>
    </location>
</feature>
<dbReference type="AlphaFoldDB" id="A0A224Y2H5"/>
<sequence>MSAFAEGFQLVLLLFSPVFPIAASSSVLMLTFLSAKSVQSGLVEVFLVLLCSSSGLSFVFFFFITLKTGGGGGEGGEGIVIGDFFLSYRTSLLRSFISGE</sequence>
<name>A0A224Y2H5_9HEMI</name>
<accession>A0A224Y2H5</accession>
<keyword evidence="1" id="KW-0812">Transmembrane</keyword>
<evidence type="ECO:0000256" key="1">
    <source>
        <dbReference type="SAM" id="Phobius"/>
    </source>
</evidence>
<organism evidence="2">
    <name type="scientific">Panstrongylus lignarius</name>
    <dbReference type="NCBI Taxonomy" id="156445"/>
    <lineage>
        <taxon>Eukaryota</taxon>
        <taxon>Metazoa</taxon>
        <taxon>Ecdysozoa</taxon>
        <taxon>Arthropoda</taxon>
        <taxon>Hexapoda</taxon>
        <taxon>Insecta</taxon>
        <taxon>Pterygota</taxon>
        <taxon>Neoptera</taxon>
        <taxon>Paraneoptera</taxon>
        <taxon>Hemiptera</taxon>
        <taxon>Heteroptera</taxon>
        <taxon>Panheteroptera</taxon>
        <taxon>Cimicomorpha</taxon>
        <taxon>Reduviidae</taxon>
        <taxon>Triatominae</taxon>
        <taxon>Panstrongylus</taxon>
    </lineage>
</organism>
<feature type="transmembrane region" description="Helical" evidence="1">
    <location>
        <begin position="12"/>
        <end position="33"/>
    </location>
</feature>
<reference evidence="2" key="1">
    <citation type="journal article" date="2018" name="PLoS Negl. Trop. Dis.">
        <title>An insight into the salivary gland and fat body transcriptome of Panstrongylus lignarius (Hemiptera: Heteroptera), the main vector of Chagas disease in Peru.</title>
        <authorList>
            <person name="Nevoa J.C."/>
            <person name="Mendes M.T."/>
            <person name="da Silva M.V."/>
            <person name="Soares S.C."/>
            <person name="Oliveira C.J.F."/>
            <person name="Ribeiro J.M.C."/>
        </authorList>
    </citation>
    <scope>NUCLEOTIDE SEQUENCE</scope>
</reference>
<keyword evidence="1" id="KW-1133">Transmembrane helix</keyword>
<keyword evidence="1" id="KW-0472">Membrane</keyword>
<proteinExistence type="predicted"/>
<protein>
    <submittedName>
        <fullName evidence="2">Uncharacterized protein</fullName>
    </submittedName>
</protein>
<evidence type="ECO:0000313" key="2">
    <source>
        <dbReference type="EMBL" id="JAW14853.1"/>
    </source>
</evidence>